<evidence type="ECO:0000313" key="1">
    <source>
        <dbReference type="EMBL" id="CAA9272473.1"/>
    </source>
</evidence>
<dbReference type="EMBL" id="CADCTP010000275">
    <property type="protein sequence ID" value="CAA9272473.1"/>
    <property type="molecule type" value="Genomic_DNA"/>
</dbReference>
<organism evidence="1">
    <name type="scientific">uncultured Mycobacteriales bacterium</name>
    <dbReference type="NCBI Taxonomy" id="581187"/>
    <lineage>
        <taxon>Bacteria</taxon>
        <taxon>Bacillati</taxon>
        <taxon>Actinomycetota</taxon>
        <taxon>Actinomycetes</taxon>
        <taxon>Mycobacteriales</taxon>
        <taxon>environmental samples</taxon>
    </lineage>
</organism>
<feature type="non-terminal residue" evidence="1">
    <location>
        <position position="1"/>
    </location>
</feature>
<dbReference type="AlphaFoldDB" id="A0A6J4J994"/>
<accession>A0A6J4J994</accession>
<proteinExistence type="predicted"/>
<reference evidence="1" key="1">
    <citation type="submission" date="2020-02" db="EMBL/GenBank/DDBJ databases">
        <authorList>
            <person name="Meier V. D."/>
        </authorList>
    </citation>
    <scope>NUCLEOTIDE SEQUENCE</scope>
    <source>
        <strain evidence="1">AVDCRST_MAG41</strain>
    </source>
</reference>
<feature type="non-terminal residue" evidence="1">
    <location>
        <position position="33"/>
    </location>
</feature>
<protein>
    <submittedName>
        <fullName evidence="1">Uncharacterized protein</fullName>
    </submittedName>
</protein>
<sequence length="33" mass="3733">CGLLRSPGRTCRTPCWSRRTPQRPGTAKPCFGW</sequence>
<name>A0A6J4J994_9ACTN</name>
<gene>
    <name evidence="1" type="ORF">AVDCRST_MAG41-3059</name>
</gene>